<dbReference type="PRINTS" id="PR00654">
    <property type="entry name" value="ANGIOTENSNGN"/>
</dbReference>
<dbReference type="eggNOG" id="KOG2392">
    <property type="taxonomic scope" value="Eukaryota"/>
</dbReference>
<dbReference type="GeneID" id="102362756"/>
<evidence type="ECO:0000256" key="12">
    <source>
        <dbReference type="ARBA" id="ARBA00029391"/>
    </source>
</evidence>
<feature type="signal peptide" evidence="16">
    <location>
        <begin position="1"/>
        <end position="23"/>
    </location>
</feature>
<dbReference type="SMART" id="SM00093">
    <property type="entry name" value="SERPIN"/>
    <property type="match status" value="1"/>
</dbReference>
<evidence type="ECO:0000313" key="18">
    <source>
        <dbReference type="Ensembl" id="ENSLACP00000023240.1"/>
    </source>
</evidence>
<dbReference type="SUPFAM" id="SSF56574">
    <property type="entry name" value="Serpins"/>
    <property type="match status" value="1"/>
</dbReference>
<dbReference type="GO" id="GO:0042310">
    <property type="term" value="P:vasoconstriction"/>
    <property type="evidence" value="ECO:0007669"/>
    <property type="project" value="UniProtKB-KW"/>
</dbReference>
<comment type="function">
    <text evidence="14">Acts directly on vascular smooth muscle as a potent vasoconstrictor, affects cardiac contractility and heart rate through its action on the sympathetic nervous system, and alters renal sodium and water absorption through its ability to stimulate the zona glomerulosa cells of the adrenal cortex to synthesize and secrete aldosterone. Acts by binding to angiotensin receptors AGTR1 and AGTR2. Also binds the DEAR/FBXW7-AS1 receptor.</text>
</comment>
<dbReference type="EMBL" id="AFYH01052524">
    <property type="status" value="NOT_ANNOTATED_CDS"/>
    <property type="molecule type" value="Genomic_DNA"/>
</dbReference>
<dbReference type="GeneTree" id="ENSGT00890000139531"/>
<dbReference type="PANTHER" id="PTHR11461:SF13">
    <property type="entry name" value="ANGIOTENSINOGEN"/>
    <property type="match status" value="1"/>
</dbReference>
<evidence type="ECO:0000256" key="8">
    <source>
        <dbReference type="ARBA" id="ARBA00023157"/>
    </source>
</evidence>
<dbReference type="Ensembl" id="ENSLACT00000026005.1">
    <property type="protein sequence ID" value="ENSLACP00000023240.1"/>
    <property type="gene ID" value="ENSLACG00000001211.2"/>
</dbReference>
<dbReference type="Gene3D" id="2.30.39.10">
    <property type="entry name" value="Alpha-1-antitrypsin, domain 1"/>
    <property type="match status" value="1"/>
</dbReference>
<keyword evidence="5" id="KW-0964">Secreted</keyword>
<evidence type="ECO:0000256" key="5">
    <source>
        <dbReference type="ARBA" id="ARBA00022525"/>
    </source>
</evidence>
<evidence type="ECO:0000256" key="3">
    <source>
        <dbReference type="ARBA" id="ARBA00009500"/>
    </source>
</evidence>
<evidence type="ECO:0000256" key="11">
    <source>
        <dbReference type="ARBA" id="ARBA00029380"/>
    </source>
</evidence>
<dbReference type="GO" id="GO:0003081">
    <property type="term" value="P:regulation of systemic arterial blood pressure by renin-angiotensin"/>
    <property type="evidence" value="ECO:0007669"/>
    <property type="project" value="InterPro"/>
</dbReference>
<dbReference type="KEGG" id="lcm:102362756"/>
<evidence type="ECO:0000256" key="13">
    <source>
        <dbReference type="ARBA" id="ARBA00033182"/>
    </source>
</evidence>
<dbReference type="InterPro" id="IPR042185">
    <property type="entry name" value="Serpin_sf_2"/>
</dbReference>
<evidence type="ECO:0000256" key="14">
    <source>
        <dbReference type="ARBA" id="ARBA00046068"/>
    </source>
</evidence>
<reference evidence="18" key="3">
    <citation type="submission" date="2025-09" db="UniProtKB">
        <authorList>
            <consortium name="Ensembl"/>
        </authorList>
    </citation>
    <scope>IDENTIFICATION</scope>
</reference>
<evidence type="ECO:0000256" key="7">
    <source>
        <dbReference type="ARBA" id="ARBA00022858"/>
    </source>
</evidence>
<evidence type="ECO:0000256" key="6">
    <source>
        <dbReference type="ARBA" id="ARBA00022729"/>
    </source>
</evidence>
<comment type="subcellular location">
    <subcellularLocation>
        <location evidence="2">Secreted</location>
    </subcellularLocation>
</comment>
<evidence type="ECO:0000256" key="4">
    <source>
        <dbReference type="ARBA" id="ARBA00015105"/>
    </source>
</evidence>
<dbReference type="CTD" id="183"/>
<evidence type="ECO:0000256" key="15">
    <source>
        <dbReference type="RuleBase" id="RU000411"/>
    </source>
</evidence>
<dbReference type="AlphaFoldDB" id="M3XKI4"/>
<comment type="function">
    <text evidence="12">Is a ligand for the G-protein coupled receptor MAS1. Has vasodilator and antidiuretic effects. Has an antithrombotic effect that involves MAS1-mediated release of nitric oxide from platelets.</text>
</comment>
<keyword evidence="19" id="KW-1185">Reference proteome</keyword>
<dbReference type="InterPro" id="IPR023796">
    <property type="entry name" value="Serpin_dom"/>
</dbReference>
<comment type="function">
    <text evidence="11">Stimulates aldosterone release.</text>
</comment>
<dbReference type="Proteomes" id="UP000008672">
    <property type="component" value="Unassembled WGS sequence"/>
</dbReference>
<reference evidence="18" key="2">
    <citation type="submission" date="2025-08" db="UniProtKB">
        <authorList>
            <consortium name="Ensembl"/>
        </authorList>
    </citation>
    <scope>IDENTIFICATION</scope>
</reference>
<evidence type="ECO:0000256" key="2">
    <source>
        <dbReference type="ARBA" id="ARBA00004613"/>
    </source>
</evidence>
<comment type="function">
    <text evidence="1">Essential component of the renin-angiotensin system (RAS), a potent regulator of blood pressure, body fluid and electrolyte homeostasis.</text>
</comment>
<reference evidence="19" key="1">
    <citation type="submission" date="2011-08" db="EMBL/GenBank/DDBJ databases">
        <title>The draft genome of Latimeria chalumnae.</title>
        <authorList>
            <person name="Di Palma F."/>
            <person name="Alfoldi J."/>
            <person name="Johnson J."/>
            <person name="Berlin A."/>
            <person name="Gnerre S."/>
            <person name="Jaffe D."/>
            <person name="MacCallum I."/>
            <person name="Young S."/>
            <person name="Walker B.J."/>
            <person name="Lander E."/>
            <person name="Lindblad-Toh K."/>
        </authorList>
    </citation>
    <scope>NUCLEOTIDE SEQUENCE [LARGE SCALE GENOMIC DNA]</scope>
    <source>
        <strain evidence="19">Wild caught</strain>
    </source>
</reference>
<dbReference type="OrthoDB" id="7817921at2759"/>
<dbReference type="InterPro" id="IPR042178">
    <property type="entry name" value="Serpin_sf_1"/>
</dbReference>
<dbReference type="OMA" id="FVPMMTV"/>
<dbReference type="InParanoid" id="M3XKI4"/>
<gene>
    <name evidence="18" type="primary">AGT</name>
</gene>
<dbReference type="PANTHER" id="PTHR11461">
    <property type="entry name" value="SERINE PROTEASE INHIBITOR, SERPIN"/>
    <property type="match status" value="1"/>
</dbReference>
<keyword evidence="10" id="KW-0839">Vasoconstrictor</keyword>
<keyword evidence="8" id="KW-1015">Disulfide bond</keyword>
<evidence type="ECO:0000256" key="1">
    <source>
        <dbReference type="ARBA" id="ARBA00002747"/>
    </source>
</evidence>
<dbReference type="InterPro" id="IPR000227">
    <property type="entry name" value="Angiotensinogen"/>
</dbReference>
<sequence length="470" mass="53332">MKIKATNIMLYFLVLTFISCAVCNRVYVHPFNLYAYGQYNCNISTKGTETSLIKKAFIPLPIEHETSSEKLKMYAKTFQEHHYPEKKNQETKNRLRVLVKLLNFLGLRIYGNWRDRRSSGSENIFFSPVAIFESLVTLFLGANNQTAIDIQELLGLTKGPNCTFISGVISDLQDIRNLVLENGSGFHLSTISWIFSNHGISLSEQFVNDTEELWGTGYVRAVNFTKPEQARDLINAFIDATSAGKVKKILKDVSSSTTLLLANFAQFQGKWGRILQSQKAGHQDFWINPIRKVPVSMLSQSGKFQYKRDEEGKFSLVKLPLGGNIAMLVIKPSGGSDLENIESNFFTEYSVWMQNMTSRHMNIYLPKISIDASYNLKEILINMNLAKILGEHAEFRRISDTKLNIGKVSISKTLELEEKQEETDVENFQQSNSSDILEIKLNKPFLLVAFEETTEAVLFLSRIVNPNNST</sequence>
<protein>
    <recommendedName>
        <fullName evidence="4">Angiotensinogen</fullName>
    </recommendedName>
    <alternativeName>
        <fullName evidence="13">Serpin A8</fullName>
    </alternativeName>
</protein>
<feature type="chain" id="PRO_5004043573" description="Angiotensinogen" evidence="16">
    <location>
        <begin position="24"/>
        <end position="470"/>
    </location>
</feature>
<dbReference type="GO" id="GO:0042981">
    <property type="term" value="P:regulation of apoptotic process"/>
    <property type="evidence" value="ECO:0007669"/>
    <property type="project" value="TreeGrafter"/>
</dbReference>
<dbReference type="InterPro" id="IPR023795">
    <property type="entry name" value="Serpin_CS"/>
</dbReference>
<keyword evidence="9" id="KW-0325">Glycoprotein</keyword>
<keyword evidence="6 16" id="KW-0732">Signal</keyword>
<dbReference type="MEROPS" id="I04.953"/>
<dbReference type="EMBL" id="AFYH01052523">
    <property type="status" value="NOT_ANNOTATED_CDS"/>
    <property type="molecule type" value="Genomic_DNA"/>
</dbReference>
<comment type="similarity">
    <text evidence="3 15">Belongs to the serpin family.</text>
</comment>
<keyword evidence="7" id="KW-0838">Vasoactive</keyword>
<dbReference type="PROSITE" id="PS51257">
    <property type="entry name" value="PROKAR_LIPOPROTEIN"/>
    <property type="match status" value="1"/>
</dbReference>
<dbReference type="GO" id="GO:0004867">
    <property type="term" value="F:serine-type endopeptidase inhibitor activity"/>
    <property type="evidence" value="ECO:0007669"/>
    <property type="project" value="InterPro"/>
</dbReference>
<dbReference type="Pfam" id="PF00079">
    <property type="entry name" value="Serpin"/>
    <property type="match status" value="1"/>
</dbReference>
<dbReference type="PROSITE" id="PS00284">
    <property type="entry name" value="SERPIN"/>
    <property type="match status" value="1"/>
</dbReference>
<evidence type="ECO:0000256" key="16">
    <source>
        <dbReference type="SAM" id="SignalP"/>
    </source>
</evidence>
<evidence type="ECO:0000313" key="19">
    <source>
        <dbReference type="Proteomes" id="UP000008672"/>
    </source>
</evidence>
<dbReference type="FunCoup" id="M3XKI4">
    <property type="interactions" value="663"/>
</dbReference>
<dbReference type="STRING" id="7897.ENSLACP00000023240"/>
<accession>M3XKI4</accession>
<proteinExistence type="inferred from homology"/>
<dbReference type="RefSeq" id="XP_005994004.1">
    <property type="nucleotide sequence ID" value="XM_005993942.3"/>
</dbReference>
<evidence type="ECO:0000259" key="17">
    <source>
        <dbReference type="SMART" id="SM00093"/>
    </source>
</evidence>
<evidence type="ECO:0000256" key="9">
    <source>
        <dbReference type="ARBA" id="ARBA00023180"/>
    </source>
</evidence>
<dbReference type="Gene3D" id="3.30.497.10">
    <property type="entry name" value="Antithrombin, subunit I, domain 2"/>
    <property type="match status" value="1"/>
</dbReference>
<feature type="domain" description="Serpin" evidence="17">
    <location>
        <begin position="107"/>
        <end position="466"/>
    </location>
</feature>
<dbReference type="InterPro" id="IPR000215">
    <property type="entry name" value="Serpin_fam"/>
</dbReference>
<dbReference type="EMBL" id="AFYH01052522">
    <property type="status" value="NOT_ANNOTATED_CDS"/>
    <property type="molecule type" value="Genomic_DNA"/>
</dbReference>
<name>M3XKI4_LATCH</name>
<dbReference type="GO" id="GO:0005615">
    <property type="term" value="C:extracellular space"/>
    <property type="evidence" value="ECO:0007669"/>
    <property type="project" value="InterPro"/>
</dbReference>
<organism evidence="18 19">
    <name type="scientific">Latimeria chalumnae</name>
    <name type="common">Coelacanth</name>
    <dbReference type="NCBI Taxonomy" id="7897"/>
    <lineage>
        <taxon>Eukaryota</taxon>
        <taxon>Metazoa</taxon>
        <taxon>Chordata</taxon>
        <taxon>Craniata</taxon>
        <taxon>Vertebrata</taxon>
        <taxon>Euteleostomi</taxon>
        <taxon>Coelacanthiformes</taxon>
        <taxon>Coelacanthidae</taxon>
        <taxon>Latimeria</taxon>
    </lineage>
</organism>
<dbReference type="InterPro" id="IPR036186">
    <property type="entry name" value="Serpin_sf"/>
</dbReference>
<evidence type="ECO:0000256" key="10">
    <source>
        <dbReference type="ARBA" id="ARBA00023322"/>
    </source>
</evidence>